<dbReference type="RefSeq" id="WP_188861217.1">
    <property type="nucleotide sequence ID" value="NZ_BMLT01000006.1"/>
</dbReference>
<dbReference type="AlphaFoldDB" id="A0A917ZHX9"/>
<dbReference type="InterPro" id="IPR037523">
    <property type="entry name" value="VOC_core"/>
</dbReference>
<protein>
    <submittedName>
        <fullName evidence="2">Glyoxalase</fullName>
    </submittedName>
</protein>
<dbReference type="EMBL" id="BMLT01000006">
    <property type="protein sequence ID" value="GGO83645.1"/>
    <property type="molecule type" value="Genomic_DNA"/>
</dbReference>
<dbReference type="Gene3D" id="3.30.720.110">
    <property type="match status" value="1"/>
</dbReference>
<dbReference type="Pfam" id="PF00903">
    <property type="entry name" value="Glyoxalase"/>
    <property type="match status" value="1"/>
</dbReference>
<sequence>MSVKPIPDGFHTATPYLAVRGAEEAIEFYKLAFGAIERFRLDTPDGKIGHAEIEIGDSRIMLADECSESGFQSPTGLGGTSCGLHLYVEDVDARFQRAVDAGATVMSPVKDMFYGDRIGSLRDPYGHVWFVSTHREDLSDDEVFERARKMFEQQH</sequence>
<dbReference type="Proteomes" id="UP000599578">
    <property type="component" value="Unassembled WGS sequence"/>
</dbReference>
<gene>
    <name evidence="2" type="primary">phnB</name>
    <name evidence="2" type="ORF">GCM10011348_27920</name>
</gene>
<dbReference type="InterPro" id="IPR029068">
    <property type="entry name" value="Glyas_Bleomycin-R_OHBP_Dase"/>
</dbReference>
<comment type="caution">
    <text evidence="2">The sequence shown here is derived from an EMBL/GenBank/DDBJ whole genome shotgun (WGS) entry which is preliminary data.</text>
</comment>
<dbReference type="InterPro" id="IPR004360">
    <property type="entry name" value="Glyas_Fos-R_dOase_dom"/>
</dbReference>
<dbReference type="CDD" id="cd07246">
    <property type="entry name" value="VOC_like"/>
    <property type="match status" value="1"/>
</dbReference>
<dbReference type="PROSITE" id="PS51819">
    <property type="entry name" value="VOC"/>
    <property type="match status" value="1"/>
</dbReference>
<feature type="domain" description="VOC" evidence="1">
    <location>
        <begin position="9"/>
        <end position="134"/>
    </location>
</feature>
<name>A0A917ZHX9_9GAMM</name>
<reference evidence="2 3" key="1">
    <citation type="journal article" date="2014" name="Int. J. Syst. Evol. Microbiol.">
        <title>Complete genome sequence of Corynebacterium casei LMG S-19264T (=DSM 44701T), isolated from a smear-ripened cheese.</title>
        <authorList>
            <consortium name="US DOE Joint Genome Institute (JGI-PGF)"/>
            <person name="Walter F."/>
            <person name="Albersmeier A."/>
            <person name="Kalinowski J."/>
            <person name="Ruckert C."/>
        </authorList>
    </citation>
    <scope>NUCLEOTIDE SEQUENCE [LARGE SCALE GENOMIC DNA]</scope>
    <source>
        <strain evidence="2 3">CGMCC 1.7286</strain>
    </source>
</reference>
<organism evidence="2 3">
    <name type="scientific">Marinobacterium nitratireducens</name>
    <dbReference type="NCBI Taxonomy" id="518897"/>
    <lineage>
        <taxon>Bacteria</taxon>
        <taxon>Pseudomonadati</taxon>
        <taxon>Pseudomonadota</taxon>
        <taxon>Gammaproteobacteria</taxon>
        <taxon>Oceanospirillales</taxon>
        <taxon>Oceanospirillaceae</taxon>
        <taxon>Marinobacterium</taxon>
    </lineage>
</organism>
<keyword evidence="3" id="KW-1185">Reference proteome</keyword>
<proteinExistence type="predicted"/>
<evidence type="ECO:0000313" key="3">
    <source>
        <dbReference type="Proteomes" id="UP000599578"/>
    </source>
</evidence>
<evidence type="ECO:0000313" key="2">
    <source>
        <dbReference type="EMBL" id="GGO83645.1"/>
    </source>
</evidence>
<dbReference type="PANTHER" id="PTHR34109">
    <property type="entry name" value="BNAUNNG04460D PROTEIN-RELATED"/>
    <property type="match status" value="1"/>
</dbReference>
<dbReference type="Gene3D" id="3.30.720.120">
    <property type="match status" value="1"/>
</dbReference>
<evidence type="ECO:0000259" key="1">
    <source>
        <dbReference type="PROSITE" id="PS51819"/>
    </source>
</evidence>
<dbReference type="PANTHER" id="PTHR34109:SF1">
    <property type="entry name" value="VOC DOMAIN-CONTAINING PROTEIN"/>
    <property type="match status" value="1"/>
</dbReference>
<dbReference type="SUPFAM" id="SSF54593">
    <property type="entry name" value="Glyoxalase/Bleomycin resistance protein/Dihydroxybiphenyl dioxygenase"/>
    <property type="match status" value="1"/>
</dbReference>
<accession>A0A917ZHX9</accession>